<feature type="coiled-coil region" evidence="1">
    <location>
        <begin position="260"/>
        <end position="287"/>
    </location>
</feature>
<keyword evidence="1" id="KW-0175">Coiled coil</keyword>
<dbReference type="EMBL" id="SUKA01000011">
    <property type="protein sequence ID" value="TJY60711.1"/>
    <property type="molecule type" value="Genomic_DNA"/>
</dbReference>
<organism evidence="2 3">
    <name type="scientific">Sphingobacterium alkalisoli</name>
    <dbReference type="NCBI Taxonomy" id="1874115"/>
    <lineage>
        <taxon>Bacteria</taxon>
        <taxon>Pseudomonadati</taxon>
        <taxon>Bacteroidota</taxon>
        <taxon>Sphingobacteriia</taxon>
        <taxon>Sphingobacteriales</taxon>
        <taxon>Sphingobacteriaceae</taxon>
        <taxon>Sphingobacterium</taxon>
    </lineage>
</organism>
<reference evidence="2 3" key="1">
    <citation type="submission" date="2019-04" db="EMBL/GenBank/DDBJ databases">
        <title>Sphingobacterium olei sp. nov., isolated from oil-contaminated soil.</title>
        <authorList>
            <person name="Liu B."/>
        </authorList>
    </citation>
    <scope>NUCLEOTIDE SEQUENCE [LARGE SCALE GENOMIC DNA]</scope>
    <source>
        <strain evidence="2 3">Y3L14</strain>
    </source>
</reference>
<name>A0A4U0GP90_9SPHI</name>
<comment type="caution">
    <text evidence="2">The sequence shown here is derived from an EMBL/GenBank/DDBJ whole genome shotgun (WGS) entry which is preliminary data.</text>
</comment>
<gene>
    <name evidence="2" type="ORF">FAZ19_22500</name>
</gene>
<evidence type="ECO:0000256" key="1">
    <source>
        <dbReference type="SAM" id="Coils"/>
    </source>
</evidence>
<dbReference type="OrthoDB" id="657976at2"/>
<dbReference type="AlphaFoldDB" id="A0A4U0GP90"/>
<keyword evidence="3" id="KW-1185">Reference proteome</keyword>
<proteinExistence type="predicted"/>
<evidence type="ECO:0000313" key="3">
    <source>
        <dbReference type="Proteomes" id="UP000309872"/>
    </source>
</evidence>
<protein>
    <submittedName>
        <fullName evidence="2">Uncharacterized protein</fullName>
    </submittedName>
</protein>
<evidence type="ECO:0000313" key="2">
    <source>
        <dbReference type="EMBL" id="TJY60711.1"/>
    </source>
</evidence>
<sequence>MKIVVIFYVVGLLSFSTVKSLGQANVFPASGNVGIGTTSPSQKLDVIGTVKVDQIKFPHLYYNFALAPRTQLSPMSIRLFDDYHTSRPGGVSPGSNSYGTLLAIYGRSSHWQTDVYFGANDRRMYFRTSAWSGGASENEVGNFNNWRTVLDSHSDVKSSGKLQVSGSGNHFVENGNVGIGTTSPTEKLSVNGNIRAKEIKVETANWPDYVFEAEYEAMSLPEIEMYIKQNGHLPEIPSAPEVEKEGISLGEMNKILLKKVEELTLHLIQKEKDIKEHEERFRRLELRVKNLE</sequence>
<dbReference type="Proteomes" id="UP000309872">
    <property type="component" value="Unassembled WGS sequence"/>
</dbReference>
<accession>A0A4U0GP90</accession>
<dbReference type="RefSeq" id="WP_136823030.1">
    <property type="nucleotide sequence ID" value="NZ_BMJX01000011.1"/>
</dbReference>